<dbReference type="PANTHER" id="PTHR11552">
    <property type="entry name" value="GLUCOSE-METHANOL-CHOLINE GMC OXIDOREDUCTASE"/>
    <property type="match status" value="1"/>
</dbReference>
<dbReference type="PROSITE" id="PS51257">
    <property type="entry name" value="PROKAR_LIPOPROTEIN"/>
    <property type="match status" value="1"/>
</dbReference>
<keyword evidence="3 6" id="KW-0285">Flavoprotein</keyword>
<dbReference type="OrthoDB" id="9785276at2"/>
<dbReference type="EMBL" id="FOZG01000001">
    <property type="protein sequence ID" value="SFR91466.1"/>
    <property type="molecule type" value="Genomic_DNA"/>
</dbReference>
<proteinExistence type="inferred from homology"/>
<evidence type="ECO:0000256" key="2">
    <source>
        <dbReference type="ARBA" id="ARBA00010790"/>
    </source>
</evidence>
<dbReference type="SUPFAM" id="SSF51905">
    <property type="entry name" value="FAD/NAD(P)-binding domain"/>
    <property type="match status" value="1"/>
</dbReference>
<dbReference type="NCBIfam" id="NF002550">
    <property type="entry name" value="PRK02106.1"/>
    <property type="match status" value="1"/>
</dbReference>
<evidence type="ECO:0000256" key="4">
    <source>
        <dbReference type="ARBA" id="ARBA00022827"/>
    </source>
</evidence>
<keyword evidence="4 5" id="KW-0274">FAD</keyword>
<reference evidence="9 10" key="1">
    <citation type="submission" date="2016-10" db="EMBL/GenBank/DDBJ databases">
        <authorList>
            <person name="de Groot N.N."/>
        </authorList>
    </citation>
    <scope>NUCLEOTIDE SEQUENCE [LARGE SCALE GENOMIC DNA]</scope>
    <source>
        <strain evidence="9 10">S5-249</strain>
    </source>
</reference>
<evidence type="ECO:0000313" key="9">
    <source>
        <dbReference type="EMBL" id="SFR91466.1"/>
    </source>
</evidence>
<dbReference type="Pfam" id="PF05199">
    <property type="entry name" value="GMC_oxred_C"/>
    <property type="match status" value="1"/>
</dbReference>
<dbReference type="PANTHER" id="PTHR11552:SF147">
    <property type="entry name" value="CHOLINE DEHYDROGENASE, MITOCHONDRIAL"/>
    <property type="match status" value="1"/>
</dbReference>
<dbReference type="GO" id="GO:0008812">
    <property type="term" value="F:choline dehydrogenase activity"/>
    <property type="evidence" value="ECO:0007669"/>
    <property type="project" value="TreeGrafter"/>
</dbReference>
<dbReference type="PIRSF" id="PIRSF000137">
    <property type="entry name" value="Alcohol_oxidase"/>
    <property type="match status" value="1"/>
</dbReference>
<evidence type="ECO:0000256" key="5">
    <source>
        <dbReference type="PIRSR" id="PIRSR000137-2"/>
    </source>
</evidence>
<gene>
    <name evidence="9" type="ORF">SAMN05192580_1815</name>
</gene>
<comment type="cofactor">
    <cofactor evidence="1 5">
        <name>FAD</name>
        <dbReference type="ChEBI" id="CHEBI:57692"/>
    </cofactor>
</comment>
<dbReference type="GO" id="GO:0050660">
    <property type="term" value="F:flavin adenine dinucleotide binding"/>
    <property type="evidence" value="ECO:0007669"/>
    <property type="project" value="InterPro"/>
</dbReference>
<dbReference type="GO" id="GO:0019285">
    <property type="term" value="P:glycine betaine biosynthetic process from choline"/>
    <property type="evidence" value="ECO:0007669"/>
    <property type="project" value="TreeGrafter"/>
</dbReference>
<evidence type="ECO:0000259" key="8">
    <source>
        <dbReference type="PROSITE" id="PS00624"/>
    </source>
</evidence>
<accession>A0A1I6KJT4</accession>
<evidence type="ECO:0000313" key="10">
    <source>
        <dbReference type="Proteomes" id="UP000198824"/>
    </source>
</evidence>
<sequence length="538" mass="57780">MSALPDRADYVIIGAGSAGCVLANRLSADPKNRVVVLEAGGQNAHLLATMPAGMATLMRGPNQSNWAFESEPVEALGGRRMFVPRGKGWGGSSSINGMLYVRGNRADYDQWRQMGLAGWSYDDVLPLFRRMENFGGEANEWHGTEGELPVRYGEIRDPIYHAFIAAGRAAGHRETEDFNGAEQEGVGRYQVNIEGGRRAGARRAFLLPALKRPNLVAATDIHVTRIVVEEGRAVAVEYVTGKDRTPGRIAADREIIVSAGTMQSPQILGLSGIGDPEDLRALGLPVVASLPGVGRNLQDHVDIAVTYRSRLPLLWSRTKGWRAARIGIQYLLSRGGLGASNSLEAGGFLKTRPELDRPDVQIQFIPGAMVNHGQKGMQPFDGFSIDMIALHPESRGTVRLRSADPFAAPEIHPNHLATPGDVATLRAAVWLAREIGEQPALAPWRIAEDEPGKDVIDDDAIDAWLRERAATIFHPVGTCRMGAADDPGAVTDAALRVRGVAGLRVADASVMPTIVTGNTNAASMMIGEKAADLVLGRA</sequence>
<dbReference type="AlphaFoldDB" id="A0A1I6KJT4"/>
<dbReference type="PROSITE" id="PS00623">
    <property type="entry name" value="GMC_OXRED_1"/>
    <property type="match status" value="1"/>
</dbReference>
<dbReference type="InterPro" id="IPR012132">
    <property type="entry name" value="GMC_OxRdtase"/>
</dbReference>
<keyword evidence="10" id="KW-1185">Reference proteome</keyword>
<dbReference type="SUPFAM" id="SSF54373">
    <property type="entry name" value="FAD-linked reductases, C-terminal domain"/>
    <property type="match status" value="1"/>
</dbReference>
<feature type="domain" description="Glucose-methanol-choline oxidoreductase N-terminal" evidence="7">
    <location>
        <begin position="86"/>
        <end position="109"/>
    </location>
</feature>
<evidence type="ECO:0000256" key="6">
    <source>
        <dbReference type="RuleBase" id="RU003968"/>
    </source>
</evidence>
<feature type="domain" description="Glucose-methanol-choline oxidoreductase N-terminal" evidence="8">
    <location>
        <begin position="260"/>
        <end position="274"/>
    </location>
</feature>
<dbReference type="InterPro" id="IPR007867">
    <property type="entry name" value="GMC_OxRtase_C"/>
</dbReference>
<dbReference type="GO" id="GO:0016020">
    <property type="term" value="C:membrane"/>
    <property type="evidence" value="ECO:0007669"/>
    <property type="project" value="TreeGrafter"/>
</dbReference>
<evidence type="ECO:0000259" key="7">
    <source>
        <dbReference type="PROSITE" id="PS00623"/>
    </source>
</evidence>
<evidence type="ECO:0000256" key="1">
    <source>
        <dbReference type="ARBA" id="ARBA00001974"/>
    </source>
</evidence>
<dbReference type="Pfam" id="PF00732">
    <property type="entry name" value="GMC_oxred_N"/>
    <property type="match status" value="1"/>
</dbReference>
<name>A0A1I6KJT4_9SPHN</name>
<dbReference type="Gene3D" id="3.50.50.60">
    <property type="entry name" value="FAD/NAD(P)-binding domain"/>
    <property type="match status" value="1"/>
</dbReference>
<dbReference type="InterPro" id="IPR000172">
    <property type="entry name" value="GMC_OxRdtase_N"/>
</dbReference>
<organism evidence="9 10">
    <name type="scientific">Sphingomonas jatrophae</name>
    <dbReference type="NCBI Taxonomy" id="1166337"/>
    <lineage>
        <taxon>Bacteria</taxon>
        <taxon>Pseudomonadati</taxon>
        <taxon>Pseudomonadota</taxon>
        <taxon>Alphaproteobacteria</taxon>
        <taxon>Sphingomonadales</taxon>
        <taxon>Sphingomonadaceae</taxon>
        <taxon>Sphingomonas</taxon>
    </lineage>
</organism>
<dbReference type="PROSITE" id="PS00624">
    <property type="entry name" value="GMC_OXRED_2"/>
    <property type="match status" value="1"/>
</dbReference>
<dbReference type="Proteomes" id="UP000198824">
    <property type="component" value="Unassembled WGS sequence"/>
</dbReference>
<evidence type="ECO:0000256" key="3">
    <source>
        <dbReference type="ARBA" id="ARBA00022630"/>
    </source>
</evidence>
<dbReference type="Gene3D" id="3.30.410.40">
    <property type="match status" value="1"/>
</dbReference>
<dbReference type="InterPro" id="IPR036188">
    <property type="entry name" value="FAD/NAD-bd_sf"/>
</dbReference>
<dbReference type="STRING" id="1166337.SAMN05192580_1815"/>
<feature type="binding site" evidence="5">
    <location>
        <position position="223"/>
    </location>
    <ligand>
        <name>FAD</name>
        <dbReference type="ChEBI" id="CHEBI:57692"/>
    </ligand>
</feature>
<protein>
    <submittedName>
        <fullName evidence="9">Choline dehydrogenase</fullName>
    </submittedName>
</protein>
<dbReference type="RefSeq" id="WP_093313424.1">
    <property type="nucleotide sequence ID" value="NZ_FOZG01000001.1"/>
</dbReference>
<comment type="similarity">
    <text evidence="2 6">Belongs to the GMC oxidoreductase family.</text>
</comment>